<organism evidence="1 2">
    <name type="scientific">Paracoccus onubensis</name>
    <dbReference type="NCBI Taxonomy" id="1675788"/>
    <lineage>
        <taxon>Bacteria</taxon>
        <taxon>Pseudomonadati</taxon>
        <taxon>Pseudomonadota</taxon>
        <taxon>Alphaproteobacteria</taxon>
        <taxon>Rhodobacterales</taxon>
        <taxon>Paracoccaceae</taxon>
        <taxon>Paracoccus</taxon>
    </lineage>
</organism>
<dbReference type="AlphaFoldDB" id="A0A418SM06"/>
<proteinExistence type="predicted"/>
<keyword evidence="2" id="KW-1185">Reference proteome</keyword>
<gene>
    <name evidence="1" type="ORF">D3P04_21860</name>
</gene>
<accession>A0A418SM06</accession>
<comment type="caution">
    <text evidence="1">The sequence shown here is derived from an EMBL/GenBank/DDBJ whole genome shotgun (WGS) entry which is preliminary data.</text>
</comment>
<reference evidence="2" key="1">
    <citation type="submission" date="2018-09" db="EMBL/GenBank/DDBJ databases">
        <title>Acidovorax cavernicola nov. sp. isolated from Gruta de las Maravillas (Aracena, Spain).</title>
        <authorList>
            <person name="Jurado V."/>
            <person name="Gutierrez-Patricio S."/>
            <person name="Gonzalez-Pimentel J.L."/>
            <person name="Miller A.Z."/>
            <person name="Laiz L."/>
            <person name="Saiz-Jimenez C."/>
        </authorList>
    </citation>
    <scope>NUCLEOTIDE SEQUENCE [LARGE SCALE GENOMIC DNA]</scope>
    <source>
        <strain evidence="2">1011MAR3C25</strain>
    </source>
</reference>
<evidence type="ECO:0000313" key="2">
    <source>
        <dbReference type="Proteomes" id="UP000284202"/>
    </source>
</evidence>
<protein>
    <submittedName>
        <fullName evidence="1">Uncharacterized protein</fullName>
    </submittedName>
</protein>
<sequence length="60" mass="6439">MHFGWTEQVRAPARPAGRTGLVNAHIHAGNVCRENRRRFAARGMPAGQGKSVPVFGDGQG</sequence>
<dbReference type="EMBL" id="QZCG01000021">
    <property type="protein sequence ID" value="RJE82006.1"/>
    <property type="molecule type" value="Genomic_DNA"/>
</dbReference>
<name>A0A418SM06_9RHOB</name>
<evidence type="ECO:0000313" key="1">
    <source>
        <dbReference type="EMBL" id="RJE82006.1"/>
    </source>
</evidence>
<dbReference type="Proteomes" id="UP000284202">
    <property type="component" value="Unassembled WGS sequence"/>
</dbReference>